<protein>
    <submittedName>
        <fullName evidence="1">Uncharacterized protein</fullName>
    </submittedName>
</protein>
<dbReference type="KEGG" id="parb:CJU94_33935"/>
<organism evidence="1 2">
    <name type="scientific">Paraburkholderia aromaticivorans</name>
    <dbReference type="NCBI Taxonomy" id="2026199"/>
    <lineage>
        <taxon>Bacteria</taxon>
        <taxon>Pseudomonadati</taxon>
        <taxon>Pseudomonadota</taxon>
        <taxon>Betaproteobacteria</taxon>
        <taxon>Burkholderiales</taxon>
        <taxon>Burkholderiaceae</taxon>
        <taxon>Paraburkholderia</taxon>
    </lineage>
</organism>
<proteinExistence type="predicted"/>
<evidence type="ECO:0000313" key="1">
    <source>
        <dbReference type="EMBL" id="ASW03213.1"/>
    </source>
</evidence>
<evidence type="ECO:0000313" key="2">
    <source>
        <dbReference type="Proteomes" id="UP000215158"/>
    </source>
</evidence>
<reference evidence="1 2" key="1">
    <citation type="submission" date="2017-08" db="EMBL/GenBank/DDBJ databases">
        <title>Identification and genetic characteristics of simultaneous BTEX- and naphthalene-degrading Paraburkholderia sp. BN5 isolated from petroleum-contaminated soil.</title>
        <authorList>
            <person name="Lee Y."/>
            <person name="Jeon C.O."/>
        </authorList>
    </citation>
    <scope>NUCLEOTIDE SEQUENCE [LARGE SCALE GENOMIC DNA]</scope>
    <source>
        <strain evidence="1 2">BN5</strain>
        <plasmid evidence="1 2">pBN1</plasmid>
    </source>
</reference>
<gene>
    <name evidence="1" type="ORF">CJU94_33935</name>
</gene>
<sequence length="67" mass="6629">MDTGSPARSGLCDAPLESRFSANLAGLCGAGVAEATGQAALGPRTLLLKMPLGIGALRTGGDETTQL</sequence>
<keyword evidence="1" id="KW-0614">Plasmid</keyword>
<name>A0A248VWE8_9BURK</name>
<dbReference type="AlphaFoldDB" id="A0A248VWE8"/>
<dbReference type="Proteomes" id="UP000215158">
    <property type="component" value="Plasmid pBN1"/>
</dbReference>
<keyword evidence="2" id="KW-1185">Reference proteome</keyword>
<geneLocation type="plasmid" evidence="1 2">
    <name>pBN1</name>
</geneLocation>
<accession>A0A248VWE8</accession>
<dbReference type="EMBL" id="CP022991">
    <property type="protein sequence ID" value="ASW03213.1"/>
    <property type="molecule type" value="Genomic_DNA"/>
</dbReference>